<keyword evidence="3" id="KW-0238">DNA-binding</keyword>
<dbReference type="Pfam" id="PF00126">
    <property type="entry name" value="HTH_1"/>
    <property type="match status" value="1"/>
</dbReference>
<evidence type="ECO:0000256" key="5">
    <source>
        <dbReference type="SAM" id="MobiDB-lite"/>
    </source>
</evidence>
<dbReference type="SUPFAM" id="SSF53850">
    <property type="entry name" value="Periplasmic binding protein-like II"/>
    <property type="match status" value="1"/>
</dbReference>
<evidence type="ECO:0000256" key="2">
    <source>
        <dbReference type="ARBA" id="ARBA00023015"/>
    </source>
</evidence>
<evidence type="ECO:0000256" key="3">
    <source>
        <dbReference type="ARBA" id="ARBA00023125"/>
    </source>
</evidence>
<feature type="compositionally biased region" description="Gly residues" evidence="5">
    <location>
        <begin position="255"/>
        <end position="276"/>
    </location>
</feature>
<dbReference type="InterPro" id="IPR005119">
    <property type="entry name" value="LysR_subst-bd"/>
</dbReference>
<dbReference type="InterPro" id="IPR000847">
    <property type="entry name" value="LysR_HTH_N"/>
</dbReference>
<gene>
    <name evidence="7" type="ORF">DEJ51_24915</name>
</gene>
<dbReference type="PRINTS" id="PR00039">
    <property type="entry name" value="HTHLYSR"/>
</dbReference>
<dbReference type="OrthoDB" id="3181812at2"/>
<feature type="domain" description="HTH lysR-type" evidence="6">
    <location>
        <begin position="1"/>
        <end position="58"/>
    </location>
</feature>
<reference evidence="7 8" key="1">
    <citation type="submission" date="2018-05" db="EMBL/GenBank/DDBJ databases">
        <title>Streptomyces venezuelae.</title>
        <authorList>
            <person name="Kim W."/>
            <person name="Lee N."/>
            <person name="Cho B.-K."/>
        </authorList>
    </citation>
    <scope>NUCLEOTIDE SEQUENCE [LARGE SCALE GENOMIC DNA]</scope>
    <source>
        <strain evidence="7 8">ATCC 21018</strain>
    </source>
</reference>
<evidence type="ECO:0000256" key="4">
    <source>
        <dbReference type="ARBA" id="ARBA00023163"/>
    </source>
</evidence>
<sequence length="323" mass="32811">MELAQLRYFVAVVEEGGFTRAGARLHVSQPGVSSQVAQLERELGQRLLDRSGRRVTPTEAGRAVLSYARAALAAVEGVRRTAEEFSGLLRGRVTLGLVPGAAGAVVDGFDVVEALGDFHDEHPGVEIALCEDISERMLAALLRGELDLAVVGLAGEPPAGVSCQVMLDEPLVAAVRADDPLMAAAVNGGIPLTALRGRSLISLPRGTGLRGVLERACAQAGFAPRVDFEAAAPAVLVRLAARGLGVAVVPSGAESGAGAGARSGDGGSGSGVGDSGGLRALRITEPGLSGRVALAWRTDGPPGPAARKLLARLRSGAPGRPAP</sequence>
<dbReference type="PANTHER" id="PTHR30346:SF29">
    <property type="entry name" value="LYSR SUBSTRATE-BINDING"/>
    <property type="match status" value="1"/>
</dbReference>
<dbReference type="InterPro" id="IPR036390">
    <property type="entry name" value="WH_DNA-bd_sf"/>
</dbReference>
<dbReference type="AlphaFoldDB" id="A0A5P2DR65"/>
<evidence type="ECO:0000259" key="6">
    <source>
        <dbReference type="PROSITE" id="PS50931"/>
    </source>
</evidence>
<keyword evidence="4" id="KW-0804">Transcription</keyword>
<organism evidence="7 8">
    <name type="scientific">Streptomyces venezuelae</name>
    <dbReference type="NCBI Taxonomy" id="54571"/>
    <lineage>
        <taxon>Bacteria</taxon>
        <taxon>Bacillati</taxon>
        <taxon>Actinomycetota</taxon>
        <taxon>Actinomycetes</taxon>
        <taxon>Kitasatosporales</taxon>
        <taxon>Streptomycetaceae</taxon>
        <taxon>Streptomyces</taxon>
    </lineage>
</organism>
<dbReference type="PROSITE" id="PS50931">
    <property type="entry name" value="HTH_LYSR"/>
    <property type="match status" value="1"/>
</dbReference>
<proteinExistence type="inferred from homology"/>
<feature type="region of interest" description="Disordered" evidence="5">
    <location>
        <begin position="255"/>
        <end position="278"/>
    </location>
</feature>
<dbReference type="InterPro" id="IPR036388">
    <property type="entry name" value="WH-like_DNA-bd_sf"/>
</dbReference>
<dbReference type="Gene3D" id="3.40.190.290">
    <property type="match status" value="1"/>
</dbReference>
<protein>
    <submittedName>
        <fullName evidence="7">LysR family transcriptional regulator</fullName>
    </submittedName>
</protein>
<dbReference type="Pfam" id="PF03466">
    <property type="entry name" value="LysR_substrate"/>
    <property type="match status" value="1"/>
</dbReference>
<dbReference type="EMBL" id="CP029189">
    <property type="protein sequence ID" value="QES57020.1"/>
    <property type="molecule type" value="Genomic_DNA"/>
</dbReference>
<dbReference type="GO" id="GO:0003700">
    <property type="term" value="F:DNA-binding transcription factor activity"/>
    <property type="evidence" value="ECO:0007669"/>
    <property type="project" value="InterPro"/>
</dbReference>
<dbReference type="SUPFAM" id="SSF46785">
    <property type="entry name" value="Winged helix' DNA-binding domain"/>
    <property type="match status" value="1"/>
</dbReference>
<dbReference type="PANTHER" id="PTHR30346">
    <property type="entry name" value="TRANSCRIPTIONAL DUAL REGULATOR HCAR-RELATED"/>
    <property type="match status" value="1"/>
</dbReference>
<dbReference type="GO" id="GO:0032993">
    <property type="term" value="C:protein-DNA complex"/>
    <property type="evidence" value="ECO:0007669"/>
    <property type="project" value="TreeGrafter"/>
</dbReference>
<evidence type="ECO:0000313" key="7">
    <source>
        <dbReference type="EMBL" id="QES57020.1"/>
    </source>
</evidence>
<dbReference type="FunFam" id="1.10.10.10:FF:000001">
    <property type="entry name" value="LysR family transcriptional regulator"/>
    <property type="match status" value="1"/>
</dbReference>
<dbReference type="RefSeq" id="WP_150259844.1">
    <property type="nucleotide sequence ID" value="NZ_CP029189.1"/>
</dbReference>
<comment type="similarity">
    <text evidence="1">Belongs to the LysR transcriptional regulatory family.</text>
</comment>
<dbReference type="Proteomes" id="UP000324101">
    <property type="component" value="Chromosome"/>
</dbReference>
<evidence type="ECO:0000256" key="1">
    <source>
        <dbReference type="ARBA" id="ARBA00009437"/>
    </source>
</evidence>
<dbReference type="GO" id="GO:0003677">
    <property type="term" value="F:DNA binding"/>
    <property type="evidence" value="ECO:0007669"/>
    <property type="project" value="UniProtKB-KW"/>
</dbReference>
<accession>A0A5P2DR65</accession>
<evidence type="ECO:0000313" key="8">
    <source>
        <dbReference type="Proteomes" id="UP000324101"/>
    </source>
</evidence>
<name>A0A5P2DR65_STRVZ</name>
<dbReference type="Gene3D" id="1.10.10.10">
    <property type="entry name" value="Winged helix-like DNA-binding domain superfamily/Winged helix DNA-binding domain"/>
    <property type="match status" value="1"/>
</dbReference>
<keyword evidence="2" id="KW-0805">Transcription regulation</keyword>